<evidence type="ECO:0000256" key="1">
    <source>
        <dbReference type="ARBA" id="ARBA00004141"/>
    </source>
</evidence>
<dbReference type="STRING" id="403677.D0NAV1"/>
<feature type="transmembrane region" description="Helical" evidence="7">
    <location>
        <begin position="87"/>
        <end position="110"/>
    </location>
</feature>
<dbReference type="Proteomes" id="UP000006643">
    <property type="component" value="Unassembled WGS sequence"/>
</dbReference>
<feature type="domain" description="TM7S3/TM198-like" evidence="9">
    <location>
        <begin position="65"/>
        <end position="263"/>
    </location>
</feature>
<evidence type="ECO:0000259" key="9">
    <source>
        <dbReference type="Pfam" id="PF13886"/>
    </source>
</evidence>
<keyword evidence="5 7" id="KW-0472">Membrane</keyword>
<keyword evidence="4 7" id="KW-1133">Transmembrane helix</keyword>
<dbReference type="Pfam" id="PF13886">
    <property type="entry name" value="TM7S3_TM198"/>
    <property type="match status" value="1"/>
</dbReference>
<dbReference type="OrthoDB" id="102260at2759"/>
<feature type="chain" id="PRO_5003013161" description="Transmembrane protein 198" evidence="8">
    <location>
        <begin position="32"/>
        <end position="300"/>
    </location>
</feature>
<keyword evidence="8" id="KW-0732">Signal</keyword>
<dbReference type="PANTHER" id="PTHR31247">
    <property type="entry name" value="TRANSMEMBRANE PROTEIN 198 FAMILY MEMBER"/>
    <property type="match status" value="1"/>
</dbReference>
<feature type="transmembrane region" description="Helical" evidence="7">
    <location>
        <begin position="195"/>
        <end position="215"/>
    </location>
</feature>
<evidence type="ECO:0000256" key="5">
    <source>
        <dbReference type="ARBA" id="ARBA00023136"/>
    </source>
</evidence>
<dbReference type="GO" id="GO:0005886">
    <property type="term" value="C:plasma membrane"/>
    <property type="evidence" value="ECO:0007669"/>
    <property type="project" value="TreeGrafter"/>
</dbReference>
<evidence type="ECO:0000256" key="2">
    <source>
        <dbReference type="ARBA" id="ARBA00006244"/>
    </source>
</evidence>
<dbReference type="PANTHER" id="PTHR31247:SF5">
    <property type="entry name" value="DUF4203 DOMAIN-CONTAINING PROTEIN"/>
    <property type="match status" value="1"/>
</dbReference>
<evidence type="ECO:0000256" key="7">
    <source>
        <dbReference type="SAM" id="Phobius"/>
    </source>
</evidence>
<keyword evidence="11" id="KW-1185">Reference proteome</keyword>
<name>D0NAV1_PHYIT</name>
<dbReference type="OMA" id="MPTASWI"/>
<feature type="transmembrane region" description="Helical" evidence="7">
    <location>
        <begin position="244"/>
        <end position="263"/>
    </location>
</feature>
<dbReference type="InParanoid" id="D0NAV1"/>
<dbReference type="eggNOG" id="ENOG502RYUP">
    <property type="taxonomic scope" value="Eukaryota"/>
</dbReference>
<dbReference type="KEGG" id="pif:PITG_08537"/>
<feature type="transmembrane region" description="Helical" evidence="7">
    <location>
        <begin position="141"/>
        <end position="164"/>
    </location>
</feature>
<keyword evidence="3 7" id="KW-0812">Transmembrane</keyword>
<organism evidence="10 11">
    <name type="scientific">Phytophthora infestans (strain T30-4)</name>
    <name type="common">Potato late blight agent</name>
    <dbReference type="NCBI Taxonomy" id="403677"/>
    <lineage>
        <taxon>Eukaryota</taxon>
        <taxon>Sar</taxon>
        <taxon>Stramenopiles</taxon>
        <taxon>Oomycota</taxon>
        <taxon>Peronosporomycetes</taxon>
        <taxon>Peronosporales</taxon>
        <taxon>Peronosporaceae</taxon>
        <taxon>Phytophthora</taxon>
    </lineage>
</organism>
<reference evidence="11" key="1">
    <citation type="journal article" date="2009" name="Nature">
        <title>Genome sequence and analysis of the Irish potato famine pathogen Phytophthora infestans.</title>
        <authorList>
            <consortium name="The Broad Institute Genome Sequencing Platform"/>
            <person name="Haas B.J."/>
            <person name="Kamoun S."/>
            <person name="Zody M.C."/>
            <person name="Jiang R.H."/>
            <person name="Handsaker R.E."/>
            <person name="Cano L.M."/>
            <person name="Grabherr M."/>
            <person name="Kodira C.D."/>
            <person name="Raffaele S."/>
            <person name="Torto-Alalibo T."/>
            <person name="Bozkurt T.O."/>
            <person name="Ah-Fong A.M."/>
            <person name="Alvarado L."/>
            <person name="Anderson V.L."/>
            <person name="Armstrong M.R."/>
            <person name="Avrova A."/>
            <person name="Baxter L."/>
            <person name="Beynon J."/>
            <person name="Boevink P.C."/>
            <person name="Bollmann S.R."/>
            <person name="Bos J.I."/>
            <person name="Bulone V."/>
            <person name="Cai G."/>
            <person name="Cakir C."/>
            <person name="Carrington J.C."/>
            <person name="Chawner M."/>
            <person name="Conti L."/>
            <person name="Costanzo S."/>
            <person name="Ewan R."/>
            <person name="Fahlgren N."/>
            <person name="Fischbach M.A."/>
            <person name="Fugelstad J."/>
            <person name="Gilroy E.M."/>
            <person name="Gnerre S."/>
            <person name="Green P.J."/>
            <person name="Grenville-Briggs L.J."/>
            <person name="Griffith J."/>
            <person name="Grunwald N.J."/>
            <person name="Horn K."/>
            <person name="Horner N.R."/>
            <person name="Hu C.H."/>
            <person name="Huitema E."/>
            <person name="Jeong D.H."/>
            <person name="Jones A.M."/>
            <person name="Jones J.D."/>
            <person name="Jones R.W."/>
            <person name="Karlsson E.K."/>
            <person name="Kunjeti S.G."/>
            <person name="Lamour K."/>
            <person name="Liu Z."/>
            <person name="Ma L."/>
            <person name="Maclean D."/>
            <person name="Chibucos M.C."/>
            <person name="McDonald H."/>
            <person name="McWalters J."/>
            <person name="Meijer H.J."/>
            <person name="Morgan W."/>
            <person name="Morris P.F."/>
            <person name="Munro C.A."/>
            <person name="O'Neill K."/>
            <person name="Ospina-Giraldo M."/>
            <person name="Pinzon A."/>
            <person name="Pritchard L."/>
            <person name="Ramsahoye B."/>
            <person name="Ren Q."/>
            <person name="Restrepo S."/>
            <person name="Roy S."/>
            <person name="Sadanandom A."/>
            <person name="Savidor A."/>
            <person name="Schornack S."/>
            <person name="Schwartz D.C."/>
            <person name="Schumann U.D."/>
            <person name="Schwessinger B."/>
            <person name="Seyer L."/>
            <person name="Sharpe T."/>
            <person name="Silvar C."/>
            <person name="Song J."/>
            <person name="Studholme D.J."/>
            <person name="Sykes S."/>
            <person name="Thines M."/>
            <person name="van de Vondervoort P.J."/>
            <person name="Phuntumart V."/>
            <person name="Wawra S."/>
            <person name="Weide R."/>
            <person name="Win J."/>
            <person name="Young C."/>
            <person name="Zhou S."/>
            <person name="Fry W."/>
            <person name="Meyers B.C."/>
            <person name="van West P."/>
            <person name="Ristaino J."/>
            <person name="Govers F."/>
            <person name="Birch P.R."/>
            <person name="Whisson S.C."/>
            <person name="Judelson H.S."/>
            <person name="Nusbaum C."/>
        </authorList>
    </citation>
    <scope>NUCLEOTIDE SEQUENCE [LARGE SCALE GENOMIC DNA]</scope>
    <source>
        <strain evidence="11">T30-4</strain>
    </source>
</reference>
<gene>
    <name evidence="10" type="ORF">PITG_08537</name>
</gene>
<evidence type="ECO:0000313" key="11">
    <source>
        <dbReference type="Proteomes" id="UP000006643"/>
    </source>
</evidence>
<dbReference type="EMBL" id="DS028130">
    <property type="protein sequence ID" value="EEY54959.1"/>
    <property type="molecule type" value="Genomic_DNA"/>
</dbReference>
<dbReference type="VEuPathDB" id="FungiDB:PITG_08537"/>
<dbReference type="AlphaFoldDB" id="D0NAV1"/>
<sequence length="300" mass="31006">MSGAYVAKNLLAVSLLQLCAMAVVGSGSASGSVDDPSDDSSSSLEGVTELLSSAKGVKVGPAVLAAIAVVGGGVVCLAGYRLFRPTVFCCAFMIGGLFVAGIIEAAFASMSWMPTASWIGFAVGGVIAGVVVLMLYSASIFLAGAAGGVMLAFTINTSVGIKIYPDNPDVILVVLAVVLGIMVGILALKLEKPVLIATTAIVGATICVWGVGYFAGDYPNGADLKQFRAQDDKGDWVYNIPDAWWGYLAGMIVLFILGMNVQIKKTARGYDHSGKSETHAISKSTGNAAVQRWARIRGII</sequence>
<dbReference type="InterPro" id="IPR040236">
    <property type="entry name" value="TMEM198"/>
</dbReference>
<dbReference type="InterPro" id="IPR025256">
    <property type="entry name" value="TM7S3/TM198-like_dom"/>
</dbReference>
<feature type="transmembrane region" description="Helical" evidence="7">
    <location>
        <begin position="170"/>
        <end position="188"/>
    </location>
</feature>
<evidence type="ECO:0000256" key="4">
    <source>
        <dbReference type="ARBA" id="ARBA00022989"/>
    </source>
</evidence>
<feature type="signal peptide" evidence="8">
    <location>
        <begin position="1"/>
        <end position="31"/>
    </location>
</feature>
<feature type="transmembrane region" description="Helical" evidence="7">
    <location>
        <begin position="59"/>
        <end position="80"/>
    </location>
</feature>
<dbReference type="GeneID" id="9475220"/>
<protein>
    <recommendedName>
        <fullName evidence="6">Transmembrane protein 198</fullName>
    </recommendedName>
</protein>
<accession>D0NAV1</accession>
<evidence type="ECO:0000313" key="10">
    <source>
        <dbReference type="EMBL" id="EEY54959.1"/>
    </source>
</evidence>
<evidence type="ECO:0000256" key="6">
    <source>
        <dbReference type="ARBA" id="ARBA00049737"/>
    </source>
</evidence>
<evidence type="ECO:0000256" key="8">
    <source>
        <dbReference type="SAM" id="SignalP"/>
    </source>
</evidence>
<proteinExistence type="inferred from homology"/>
<comment type="similarity">
    <text evidence="2">Belongs to the TMEM198 family.</text>
</comment>
<dbReference type="HOGENOM" id="CLU_053969_1_0_1"/>
<comment type="subcellular location">
    <subcellularLocation>
        <location evidence="1">Membrane</location>
        <topology evidence="1">Multi-pass membrane protein</topology>
    </subcellularLocation>
</comment>
<feature type="transmembrane region" description="Helical" evidence="7">
    <location>
        <begin position="116"/>
        <end position="136"/>
    </location>
</feature>
<evidence type="ECO:0000256" key="3">
    <source>
        <dbReference type="ARBA" id="ARBA00022692"/>
    </source>
</evidence>
<dbReference type="RefSeq" id="XP_002903904.1">
    <property type="nucleotide sequence ID" value="XM_002903858.1"/>
</dbReference>